<dbReference type="EMBL" id="RDOM01001217">
    <property type="protein sequence ID" value="MBF4275447.1"/>
    <property type="molecule type" value="Genomic_DNA"/>
</dbReference>
<evidence type="ECO:0000313" key="1">
    <source>
        <dbReference type="EMBL" id="MBF4275447.1"/>
    </source>
</evidence>
<protein>
    <submittedName>
        <fullName evidence="1">Uncharacterized protein</fullName>
    </submittedName>
</protein>
<accession>A0ABD4KX14</accession>
<name>A0ABD4KX14_VIBAN</name>
<dbReference type="Proteomes" id="UP000722957">
    <property type="component" value="Unassembled WGS sequence"/>
</dbReference>
<sequence length="95" mass="10573">DVSVQRLEAQADLFKIYIINESTTKETFWLFLDKPKQLNVGSEIFANSAARLTINTGSQPVAEFEIPLQFKLSAKSINRAVGLNVKVSTSQTENI</sequence>
<proteinExistence type="predicted"/>
<reference evidence="1 2" key="1">
    <citation type="journal article" date="2021" name="PeerJ">
        <title>Analysis of 44 Vibrio anguillarum genomes reveals high genetic diversity.</title>
        <authorList>
            <person name="Hansen M.J."/>
            <person name="Dalsgaard I."/>
        </authorList>
    </citation>
    <scope>NUCLEOTIDE SEQUENCE [LARGE SCALE GENOMIC DNA]</scope>
    <source>
        <strain evidence="1 2">17-16730-2A</strain>
    </source>
</reference>
<feature type="non-terminal residue" evidence="1">
    <location>
        <position position="95"/>
    </location>
</feature>
<dbReference type="AlphaFoldDB" id="A0ABD4KX14"/>
<evidence type="ECO:0000313" key="2">
    <source>
        <dbReference type="Proteomes" id="UP000722957"/>
    </source>
</evidence>
<comment type="caution">
    <text evidence="1">The sequence shown here is derived from an EMBL/GenBank/DDBJ whole genome shotgun (WGS) entry which is preliminary data.</text>
</comment>
<gene>
    <name evidence="1" type="ORF">EAY07_26295</name>
</gene>
<feature type="non-terminal residue" evidence="1">
    <location>
        <position position="1"/>
    </location>
</feature>
<organism evidence="1 2">
    <name type="scientific">Vibrio anguillarum</name>
    <name type="common">Listonella anguillarum</name>
    <dbReference type="NCBI Taxonomy" id="55601"/>
    <lineage>
        <taxon>Bacteria</taxon>
        <taxon>Pseudomonadati</taxon>
        <taxon>Pseudomonadota</taxon>
        <taxon>Gammaproteobacteria</taxon>
        <taxon>Vibrionales</taxon>
        <taxon>Vibrionaceae</taxon>
        <taxon>Vibrio</taxon>
    </lineage>
</organism>